<dbReference type="FunFam" id="3.40.50.300:FF:000010">
    <property type="entry name" value="Chaperone clpB 1, putative"/>
    <property type="match status" value="1"/>
</dbReference>
<organism evidence="10 11">
    <name type="scientific">Massilia timonae CCUG 45783</name>
    <dbReference type="NCBI Taxonomy" id="883126"/>
    <lineage>
        <taxon>Bacteria</taxon>
        <taxon>Pseudomonadati</taxon>
        <taxon>Pseudomonadota</taxon>
        <taxon>Betaproteobacteria</taxon>
        <taxon>Burkholderiales</taxon>
        <taxon>Oxalobacteraceae</taxon>
        <taxon>Telluria group</taxon>
        <taxon>Massilia</taxon>
    </lineage>
</organism>
<dbReference type="SUPFAM" id="SSF81923">
    <property type="entry name" value="Double Clp-N motif"/>
    <property type="match status" value="1"/>
</dbReference>
<comment type="caution">
    <text evidence="10">The sequence shown here is derived from an EMBL/GenBank/DDBJ whole genome shotgun (WGS) entry which is preliminary data.</text>
</comment>
<dbReference type="InterPro" id="IPR050130">
    <property type="entry name" value="ClpA_ClpB"/>
</dbReference>
<dbReference type="GO" id="GO:0008233">
    <property type="term" value="F:peptidase activity"/>
    <property type="evidence" value="ECO:0007669"/>
    <property type="project" value="UniProtKB-KW"/>
</dbReference>
<evidence type="ECO:0000256" key="1">
    <source>
        <dbReference type="ARBA" id="ARBA00008675"/>
    </source>
</evidence>
<dbReference type="SUPFAM" id="SSF52540">
    <property type="entry name" value="P-loop containing nucleoside triphosphate hydrolases"/>
    <property type="match status" value="2"/>
</dbReference>
<dbReference type="PROSITE" id="PS00871">
    <property type="entry name" value="CLPAB_2"/>
    <property type="match status" value="1"/>
</dbReference>
<evidence type="ECO:0000256" key="3">
    <source>
        <dbReference type="ARBA" id="ARBA00022741"/>
    </source>
</evidence>
<dbReference type="InterPro" id="IPR041546">
    <property type="entry name" value="ClpA/ClpB_AAA_lid"/>
</dbReference>
<sequence length="766" mass="84332">MIAQELEVSLHMAFVEARQARHEFITVEHLLLALLDNPSAAEVLRACAVNIEDLRKTLTNFIGDNTPTVPGTGEVDTQPTLGFQRVIQRAIMHVQSASNGKKEVTGANVLVAIFGEKDSHAVYYLHQQGVTRLDVVNFISHGVRKDQQMDTQKASEGVEEAQVEGQAKESPLDQFTQNLNKAAADGKIDPLIGREEEVDRVIQILCRRRKNNPLLVGEAGVGKTAIAEGLAWRIVQEDVPEILQNAVVFSLDMGALLAGTKYRGDFEQRLKAVLKQIKDTPNGILFIDEIHTIIGAGSASGGTLDASNLLKPALANGQLKCIGATTFTEFRGVFEKDHALSRRFQKVDVNEPSVEQTVAILRGLKSRFEEHHGVKYSASALSTAAELVARFINDRHLPDKAIDVIDEAGAAQRILPKSKQKKTIGKTEIEDIIAKIARIPPQTVNQDDRSKLQTIDRDLRNVVFGQDPAIEALSAAIKMARAGLGKTDKPIGSFLFSGPTGVGKTEVAKQLAFILGIELVRFDMSEYMERHAVSRLIGAPPGYVGFDQGGLLTEAITKKPHTVLLLDEIEKAHPDIFNILLQVMDHGTLTDNNGRKADFRNVIIIMTTNAGAESLTKRSLGFVDSRATGDEMADIKRMFTPEFRNRLDAIISFRALDEDIILRVVDKFLMQLEEQLHEKKVEAVFTEKLRKFLGQKGFDPAMGARPMSRLIQDMIRKALADELLFGRLVNGGRVTVDLNEKDDVVLEFPEGDALPPPAPAETVEIE</sequence>
<evidence type="ECO:0000256" key="6">
    <source>
        <dbReference type="ARBA" id="ARBA00025613"/>
    </source>
</evidence>
<keyword evidence="10" id="KW-0378">Hydrolase</keyword>
<dbReference type="PRINTS" id="PR00300">
    <property type="entry name" value="CLPPROTEASEA"/>
</dbReference>
<dbReference type="Gene3D" id="1.10.1780.10">
    <property type="entry name" value="Clp, N-terminal domain"/>
    <property type="match status" value="1"/>
</dbReference>
<dbReference type="Pfam" id="PF07724">
    <property type="entry name" value="AAA_2"/>
    <property type="match status" value="1"/>
</dbReference>
<evidence type="ECO:0000313" key="11">
    <source>
        <dbReference type="Proteomes" id="UP000009874"/>
    </source>
</evidence>
<dbReference type="EMBL" id="AGZI01000049">
    <property type="protein sequence ID" value="EKU80761.1"/>
    <property type="molecule type" value="Genomic_DNA"/>
</dbReference>
<dbReference type="Gene3D" id="3.40.50.300">
    <property type="entry name" value="P-loop containing nucleotide triphosphate hydrolases"/>
    <property type="match status" value="2"/>
</dbReference>
<dbReference type="NCBIfam" id="TIGR02639">
    <property type="entry name" value="ClpA"/>
    <property type="match status" value="1"/>
</dbReference>
<dbReference type="Proteomes" id="UP000009874">
    <property type="component" value="Unassembled WGS sequence"/>
</dbReference>
<dbReference type="InterPro" id="IPR027417">
    <property type="entry name" value="P-loop_NTPase"/>
</dbReference>
<dbReference type="SMART" id="SM00382">
    <property type="entry name" value="AAA"/>
    <property type="match status" value="2"/>
</dbReference>
<dbReference type="CDD" id="cd00009">
    <property type="entry name" value="AAA"/>
    <property type="match status" value="1"/>
</dbReference>
<dbReference type="InterPro" id="IPR018368">
    <property type="entry name" value="ClpA/B_CS1"/>
</dbReference>
<dbReference type="InterPro" id="IPR004176">
    <property type="entry name" value="Clp_R_N"/>
</dbReference>
<evidence type="ECO:0000256" key="4">
    <source>
        <dbReference type="ARBA" id="ARBA00022840"/>
    </source>
</evidence>
<dbReference type="GO" id="GO:0005737">
    <property type="term" value="C:cytoplasm"/>
    <property type="evidence" value="ECO:0007669"/>
    <property type="project" value="TreeGrafter"/>
</dbReference>
<dbReference type="Pfam" id="PF02861">
    <property type="entry name" value="Clp_N"/>
    <property type="match status" value="1"/>
</dbReference>
<dbReference type="GO" id="GO:0043335">
    <property type="term" value="P:protein unfolding"/>
    <property type="evidence" value="ECO:0007669"/>
    <property type="project" value="InterPro"/>
</dbReference>
<accession>K9DBW3</accession>
<dbReference type="Pfam" id="PF00004">
    <property type="entry name" value="AAA"/>
    <property type="match status" value="1"/>
</dbReference>
<comment type="function">
    <text evidence="6">Part of a stress-induced multi-chaperone system, it is involved in the recovery of the cell from heat-induced damage, in cooperation with DnaK, DnaJ and GrpE. Acts before DnaK, in the processing of protein aggregates. Protein binding stimulates the ATPase activity; ATP hydrolysis unfolds the denatured protein aggregates, which probably helps expose new hydrophobic binding sites on the surface of ClpB-bound aggregates, contributing to the solubilization and refolding of denatured protein aggregates by DnaK.</text>
</comment>
<dbReference type="AlphaFoldDB" id="K9DBW3"/>
<dbReference type="PROSITE" id="PS00870">
    <property type="entry name" value="CLPAB_1"/>
    <property type="match status" value="1"/>
</dbReference>
<dbReference type="GO" id="GO:0006508">
    <property type="term" value="P:proteolysis"/>
    <property type="evidence" value="ECO:0007669"/>
    <property type="project" value="UniProtKB-KW"/>
</dbReference>
<dbReference type="InterPro" id="IPR003959">
    <property type="entry name" value="ATPase_AAA_core"/>
</dbReference>
<dbReference type="PANTHER" id="PTHR11638">
    <property type="entry name" value="ATP-DEPENDENT CLP PROTEASE"/>
    <property type="match status" value="1"/>
</dbReference>
<reference evidence="10 11" key="1">
    <citation type="submission" date="2012-09" db="EMBL/GenBank/DDBJ databases">
        <title>The Genome Sequence of Massilia timonae CCUG 45783.</title>
        <authorList>
            <consortium name="The Broad Institute Genome Sequencing Platform"/>
            <person name="Earl A."/>
            <person name="Ward D."/>
            <person name="Feldgarden M."/>
            <person name="Gevers D."/>
            <person name="Huys G."/>
            <person name="Walker B."/>
            <person name="Young S.K."/>
            <person name="Zeng Q."/>
            <person name="Gargeya S."/>
            <person name="Fitzgerald M."/>
            <person name="Haas B."/>
            <person name="Abouelleil A."/>
            <person name="Alvarado L."/>
            <person name="Arachchi H.M."/>
            <person name="Berlin A.M."/>
            <person name="Chapman S.B."/>
            <person name="Goldberg J."/>
            <person name="Griggs A."/>
            <person name="Gujja S."/>
            <person name="Hansen M."/>
            <person name="Howarth C."/>
            <person name="Imamovic A."/>
            <person name="Larimer J."/>
            <person name="McCowen C."/>
            <person name="Montmayeur A."/>
            <person name="Murphy C."/>
            <person name="Neiman D."/>
            <person name="Pearson M."/>
            <person name="Priest M."/>
            <person name="Roberts A."/>
            <person name="Saif S."/>
            <person name="Shea T."/>
            <person name="Sisk P."/>
            <person name="Sykes S."/>
            <person name="Wortman J."/>
            <person name="Nusbaum C."/>
            <person name="Birren B."/>
        </authorList>
    </citation>
    <scope>NUCLEOTIDE SEQUENCE [LARGE SCALE GENOMIC DNA]</scope>
    <source>
        <strain evidence="10 11">CCUG 45783</strain>
    </source>
</reference>
<proteinExistence type="inferred from homology"/>
<evidence type="ECO:0000256" key="2">
    <source>
        <dbReference type="ARBA" id="ARBA00022737"/>
    </source>
</evidence>
<protein>
    <submittedName>
        <fullName evidence="10">ATP-dependent Clp protease ATP-binding subunit ClpA</fullName>
    </submittedName>
</protein>
<dbReference type="GO" id="GO:0016887">
    <property type="term" value="F:ATP hydrolysis activity"/>
    <property type="evidence" value="ECO:0007669"/>
    <property type="project" value="InterPro"/>
</dbReference>
<keyword evidence="5 8" id="KW-0143">Chaperone</keyword>
<dbReference type="InterPro" id="IPR003593">
    <property type="entry name" value="AAA+_ATPase"/>
</dbReference>
<comment type="similarity">
    <text evidence="1 8">Belongs to the ClpA/ClpB family.</text>
</comment>
<dbReference type="Pfam" id="PF10431">
    <property type="entry name" value="ClpB_D2-small"/>
    <property type="match status" value="1"/>
</dbReference>
<dbReference type="GO" id="GO:0034605">
    <property type="term" value="P:cellular response to heat"/>
    <property type="evidence" value="ECO:0007669"/>
    <property type="project" value="TreeGrafter"/>
</dbReference>
<evidence type="ECO:0000256" key="7">
    <source>
        <dbReference type="PROSITE-ProRule" id="PRU01251"/>
    </source>
</evidence>
<dbReference type="InterPro" id="IPR013461">
    <property type="entry name" value="ClpA"/>
</dbReference>
<dbReference type="HOGENOM" id="CLU_005070_4_2_4"/>
<keyword evidence="11" id="KW-1185">Reference proteome</keyword>
<dbReference type="SMART" id="SM01086">
    <property type="entry name" value="ClpB_D2-small"/>
    <property type="match status" value="1"/>
</dbReference>
<dbReference type="PATRIC" id="fig|883126.3.peg.3955"/>
<feature type="domain" description="Clp R" evidence="9">
    <location>
        <begin position="1"/>
        <end position="146"/>
    </location>
</feature>
<dbReference type="InterPro" id="IPR001270">
    <property type="entry name" value="ClpA/B"/>
</dbReference>
<keyword evidence="2 7" id="KW-0677">Repeat</keyword>
<name>K9DBW3_9BURK</name>
<dbReference type="InterPro" id="IPR036628">
    <property type="entry name" value="Clp_N_dom_sf"/>
</dbReference>
<keyword evidence="4 8" id="KW-0067">ATP-binding</keyword>
<dbReference type="OrthoDB" id="9803641at2"/>
<dbReference type="PROSITE" id="PS51903">
    <property type="entry name" value="CLP_R"/>
    <property type="match status" value="1"/>
</dbReference>
<dbReference type="InterPro" id="IPR028299">
    <property type="entry name" value="ClpA/B_CS2"/>
</dbReference>
<dbReference type="RefSeq" id="WP_005669261.1">
    <property type="nucleotide sequence ID" value="NZ_JH992924.1"/>
</dbReference>
<dbReference type="GO" id="GO:0005524">
    <property type="term" value="F:ATP binding"/>
    <property type="evidence" value="ECO:0007669"/>
    <property type="project" value="UniProtKB-KW"/>
</dbReference>
<evidence type="ECO:0000256" key="5">
    <source>
        <dbReference type="ARBA" id="ARBA00023186"/>
    </source>
</evidence>
<keyword evidence="3 8" id="KW-0547">Nucleotide-binding</keyword>
<dbReference type="InterPro" id="IPR019489">
    <property type="entry name" value="Clp_ATPase_C"/>
</dbReference>
<dbReference type="PANTHER" id="PTHR11638:SF111">
    <property type="entry name" value="ATP-DEPENDENT CLP PROTEASE ATP-BINDING SUBUNIT CLPA"/>
    <property type="match status" value="1"/>
</dbReference>
<evidence type="ECO:0000256" key="8">
    <source>
        <dbReference type="RuleBase" id="RU004432"/>
    </source>
</evidence>
<gene>
    <name evidence="10" type="ORF">HMPREF9710_03928</name>
</gene>
<dbReference type="Pfam" id="PF17871">
    <property type="entry name" value="AAA_lid_9"/>
    <property type="match status" value="1"/>
</dbReference>
<dbReference type="eggNOG" id="COG0542">
    <property type="taxonomic scope" value="Bacteria"/>
</dbReference>
<dbReference type="FunFam" id="3.40.50.300:FF:000025">
    <property type="entry name" value="ATP-dependent Clp protease subunit"/>
    <property type="match status" value="1"/>
</dbReference>
<keyword evidence="10" id="KW-0645">Protease</keyword>
<dbReference type="Gene3D" id="1.10.8.60">
    <property type="match status" value="2"/>
</dbReference>
<dbReference type="STRING" id="47229.LO55_5093"/>
<dbReference type="CDD" id="cd19499">
    <property type="entry name" value="RecA-like_ClpB_Hsp104-like"/>
    <property type="match status" value="1"/>
</dbReference>
<evidence type="ECO:0000259" key="9">
    <source>
        <dbReference type="PROSITE" id="PS51903"/>
    </source>
</evidence>
<evidence type="ECO:0000313" key="10">
    <source>
        <dbReference type="EMBL" id="EKU80761.1"/>
    </source>
</evidence>